<dbReference type="PANTHER" id="PTHR10996:SF283">
    <property type="entry name" value="GLYOXYLATE_HYDROXYPYRUVATE REDUCTASE B"/>
    <property type="match status" value="1"/>
</dbReference>
<evidence type="ECO:0000256" key="3">
    <source>
        <dbReference type="ARBA" id="ARBA00023027"/>
    </source>
</evidence>
<dbReference type="GO" id="GO:0005829">
    <property type="term" value="C:cytosol"/>
    <property type="evidence" value="ECO:0007669"/>
    <property type="project" value="TreeGrafter"/>
</dbReference>
<dbReference type="SUPFAM" id="SSF52283">
    <property type="entry name" value="Formate/glycerate dehydrogenase catalytic domain-like"/>
    <property type="match status" value="1"/>
</dbReference>
<evidence type="ECO:0000313" key="7">
    <source>
        <dbReference type="EMBL" id="SMC96121.1"/>
    </source>
</evidence>
<protein>
    <submittedName>
        <fullName evidence="7">Glyoxylate reductase</fullName>
    </submittedName>
</protein>
<sequence>MVKPKVLVTRRWPAAVEAQLSESFDTVLNTSDKPLGPEDFRAALSSCDAVLPTVTDSIGGEAMQMKSVQTRIIANYGVGYTHIDIAAANDLGITVTNTPDVLSECTADLAMTLLLMVARRAGEGEREIREGRWTGWRPTHLVGTKVSGKTLGIIGFGRIGQEVARRAHHGFGMKIVVQNRSKVAPEVLAQCNATQVDDIETLMPLCDFVSLHCPGGAENRNMINSARLELMKPDAFLINTARGEVIDELALSQALWFNTIGGAALDVFVGEPRINPALLDCDRLVMLPHLGSATHESREAMGFRVIDNLRDFFEGREPRDRVN</sequence>
<proteinExistence type="inferred from homology"/>
<keyword evidence="2 4" id="KW-0560">Oxidoreductase</keyword>
<dbReference type="CDD" id="cd05301">
    <property type="entry name" value="GDH"/>
    <property type="match status" value="1"/>
</dbReference>
<keyword evidence="3" id="KW-0520">NAD</keyword>
<feature type="domain" description="D-isomer specific 2-hydroxyacid dehydrogenase catalytic" evidence="5">
    <location>
        <begin position="27"/>
        <end position="323"/>
    </location>
</feature>
<dbReference type="InterPro" id="IPR006139">
    <property type="entry name" value="D-isomer_2_OHA_DH_cat_dom"/>
</dbReference>
<dbReference type="PROSITE" id="PS00671">
    <property type="entry name" value="D_2_HYDROXYACID_DH_3"/>
    <property type="match status" value="1"/>
</dbReference>
<name>A0A1W2DF71_9RHOB</name>
<dbReference type="InterPro" id="IPR036291">
    <property type="entry name" value="NAD(P)-bd_dom_sf"/>
</dbReference>
<evidence type="ECO:0000256" key="4">
    <source>
        <dbReference type="RuleBase" id="RU003719"/>
    </source>
</evidence>
<comment type="similarity">
    <text evidence="1 4">Belongs to the D-isomer specific 2-hydroxyacid dehydrogenase family.</text>
</comment>
<reference evidence="7 8" key="1">
    <citation type="submission" date="2017-04" db="EMBL/GenBank/DDBJ databases">
        <authorList>
            <person name="Afonso C.L."/>
            <person name="Miller P.J."/>
            <person name="Scott M.A."/>
            <person name="Spackman E."/>
            <person name="Goraichik I."/>
            <person name="Dimitrov K.M."/>
            <person name="Suarez D.L."/>
            <person name="Swayne D.E."/>
        </authorList>
    </citation>
    <scope>NUCLEOTIDE SEQUENCE [LARGE SCALE GENOMIC DNA]</scope>
    <source>
        <strain evidence="7 8">CGMCC 1.12644</strain>
    </source>
</reference>
<dbReference type="STRING" id="1387277.SAMN06295998_11375"/>
<organism evidence="7 8">
    <name type="scientific">Primorskyibacter flagellatus</name>
    <dbReference type="NCBI Taxonomy" id="1387277"/>
    <lineage>
        <taxon>Bacteria</taxon>
        <taxon>Pseudomonadati</taxon>
        <taxon>Pseudomonadota</taxon>
        <taxon>Alphaproteobacteria</taxon>
        <taxon>Rhodobacterales</taxon>
        <taxon>Roseobacteraceae</taxon>
        <taxon>Primorskyibacter</taxon>
    </lineage>
</organism>
<evidence type="ECO:0000313" key="8">
    <source>
        <dbReference type="Proteomes" id="UP000192330"/>
    </source>
</evidence>
<dbReference type="EMBL" id="FWYD01000013">
    <property type="protein sequence ID" value="SMC96121.1"/>
    <property type="molecule type" value="Genomic_DNA"/>
</dbReference>
<evidence type="ECO:0000259" key="6">
    <source>
        <dbReference type="Pfam" id="PF02826"/>
    </source>
</evidence>
<dbReference type="GO" id="GO:0051287">
    <property type="term" value="F:NAD binding"/>
    <property type="evidence" value="ECO:0007669"/>
    <property type="project" value="InterPro"/>
</dbReference>
<dbReference type="InterPro" id="IPR029753">
    <property type="entry name" value="D-isomer_DH_CS"/>
</dbReference>
<evidence type="ECO:0000256" key="1">
    <source>
        <dbReference type="ARBA" id="ARBA00005854"/>
    </source>
</evidence>
<dbReference type="FunFam" id="3.40.50.720:FF:000203">
    <property type="entry name" value="D-3-phosphoglycerate dehydrogenase (SerA)"/>
    <property type="match status" value="1"/>
</dbReference>
<evidence type="ECO:0000259" key="5">
    <source>
        <dbReference type="Pfam" id="PF00389"/>
    </source>
</evidence>
<dbReference type="GO" id="GO:0016618">
    <property type="term" value="F:hydroxypyruvate reductase [NAD(P)H] activity"/>
    <property type="evidence" value="ECO:0007669"/>
    <property type="project" value="TreeGrafter"/>
</dbReference>
<keyword evidence="8" id="KW-1185">Reference proteome</keyword>
<dbReference type="OrthoDB" id="9793626at2"/>
<dbReference type="InterPro" id="IPR050223">
    <property type="entry name" value="D-isomer_2-hydroxyacid_DH"/>
</dbReference>
<dbReference type="Pfam" id="PF00389">
    <property type="entry name" value="2-Hacid_dh"/>
    <property type="match status" value="1"/>
</dbReference>
<accession>A0A1W2DF71</accession>
<dbReference type="InterPro" id="IPR006140">
    <property type="entry name" value="D-isomer_DH_NAD-bd"/>
</dbReference>
<gene>
    <name evidence="7" type="ORF">SAMN06295998_11375</name>
</gene>
<dbReference type="GO" id="GO:0030267">
    <property type="term" value="F:glyoxylate reductase (NADPH) activity"/>
    <property type="evidence" value="ECO:0007669"/>
    <property type="project" value="TreeGrafter"/>
</dbReference>
<dbReference type="PANTHER" id="PTHR10996">
    <property type="entry name" value="2-HYDROXYACID DEHYDROGENASE-RELATED"/>
    <property type="match status" value="1"/>
</dbReference>
<dbReference type="SUPFAM" id="SSF51735">
    <property type="entry name" value="NAD(P)-binding Rossmann-fold domains"/>
    <property type="match status" value="1"/>
</dbReference>
<feature type="domain" description="D-isomer specific 2-hydroxyacid dehydrogenase NAD-binding" evidence="6">
    <location>
        <begin position="111"/>
        <end position="291"/>
    </location>
</feature>
<dbReference type="AlphaFoldDB" id="A0A1W2DF71"/>
<evidence type="ECO:0000256" key="2">
    <source>
        <dbReference type="ARBA" id="ARBA00023002"/>
    </source>
</evidence>
<dbReference type="Proteomes" id="UP000192330">
    <property type="component" value="Unassembled WGS sequence"/>
</dbReference>
<dbReference type="Pfam" id="PF02826">
    <property type="entry name" value="2-Hacid_dh_C"/>
    <property type="match status" value="1"/>
</dbReference>
<dbReference type="Gene3D" id="3.40.50.720">
    <property type="entry name" value="NAD(P)-binding Rossmann-like Domain"/>
    <property type="match status" value="2"/>
</dbReference>
<dbReference type="RefSeq" id="WP_084353735.1">
    <property type="nucleotide sequence ID" value="NZ_FWYD01000013.1"/>
</dbReference>